<feature type="transmembrane region" description="Helical" evidence="7">
    <location>
        <begin position="21"/>
        <end position="43"/>
    </location>
</feature>
<feature type="transmembrane region" description="Helical" evidence="7">
    <location>
        <begin position="63"/>
        <end position="83"/>
    </location>
</feature>
<keyword evidence="4 7" id="KW-0812">Transmembrane</keyword>
<evidence type="ECO:0000256" key="5">
    <source>
        <dbReference type="ARBA" id="ARBA00022989"/>
    </source>
</evidence>
<dbReference type="InterPro" id="IPR058127">
    <property type="entry name" value="DedA"/>
</dbReference>
<evidence type="ECO:0000313" key="9">
    <source>
        <dbReference type="EMBL" id="BBO23005.1"/>
    </source>
</evidence>
<protein>
    <recommendedName>
        <fullName evidence="8">VTT domain-containing protein</fullName>
    </recommendedName>
</protein>
<dbReference type="InterPro" id="IPR032818">
    <property type="entry name" value="DedA-like"/>
</dbReference>
<dbReference type="Pfam" id="PF09335">
    <property type="entry name" value="VTT_dom"/>
    <property type="match status" value="1"/>
</dbReference>
<evidence type="ECO:0000256" key="2">
    <source>
        <dbReference type="ARBA" id="ARBA00010792"/>
    </source>
</evidence>
<evidence type="ECO:0000256" key="1">
    <source>
        <dbReference type="ARBA" id="ARBA00004651"/>
    </source>
</evidence>
<evidence type="ECO:0000313" key="10">
    <source>
        <dbReference type="Proteomes" id="UP000662873"/>
    </source>
</evidence>
<evidence type="ECO:0000256" key="3">
    <source>
        <dbReference type="ARBA" id="ARBA00022475"/>
    </source>
</evidence>
<dbReference type="KEGG" id="npy:NPRO_06000"/>
<dbReference type="AlphaFoldDB" id="A0A809RF05"/>
<comment type="subcellular location">
    <subcellularLocation>
        <location evidence="1 7">Cell membrane</location>
        <topology evidence="1 7">Multi-pass membrane protein</topology>
    </subcellularLocation>
</comment>
<keyword evidence="6 7" id="KW-0472">Membrane</keyword>
<dbReference type="EMBL" id="AP021858">
    <property type="protein sequence ID" value="BBO23005.1"/>
    <property type="molecule type" value="Genomic_DNA"/>
</dbReference>
<dbReference type="InterPro" id="IPR032816">
    <property type="entry name" value="VTT_dom"/>
</dbReference>
<name>A0A809RF05_9BACT</name>
<gene>
    <name evidence="9" type="ORF">NPRO_06000</name>
</gene>
<evidence type="ECO:0000256" key="4">
    <source>
        <dbReference type="ARBA" id="ARBA00022692"/>
    </source>
</evidence>
<feature type="transmembrane region" description="Helical" evidence="7">
    <location>
        <begin position="181"/>
        <end position="201"/>
    </location>
</feature>
<dbReference type="PANTHER" id="PTHR30353:SF0">
    <property type="entry name" value="TRANSMEMBRANE PROTEIN"/>
    <property type="match status" value="1"/>
</dbReference>
<dbReference type="GO" id="GO:0005886">
    <property type="term" value="C:plasma membrane"/>
    <property type="evidence" value="ECO:0007669"/>
    <property type="project" value="UniProtKB-SubCell"/>
</dbReference>
<dbReference type="PANTHER" id="PTHR30353">
    <property type="entry name" value="INNER MEMBRANE PROTEIN DEDA-RELATED"/>
    <property type="match status" value="1"/>
</dbReference>
<sequence>MIDLLLNLDSHLEGVIAQYGPWVYGILFAIVFMETGLVVTPFLPGDTLLFAAGIFSQPDGGLNLWLVALTFLFAALAGDNVNYQIGRLLGRRLFRNENSRVFKRSHLDRTHAFFERYGGKTIILARFVPIVRTFTPFVAGMGAMTFSRFIVYSVSGALLWVVVCVGAGYLFGRIPVVRDNFAVAVLGIIGVSLIPAAIEFIRHRRRAARARADSQPHSK</sequence>
<accession>A0A809RF05</accession>
<evidence type="ECO:0000256" key="7">
    <source>
        <dbReference type="RuleBase" id="RU367016"/>
    </source>
</evidence>
<reference evidence="9" key="1">
    <citation type="journal article" name="DNA Res.">
        <title>The physiological potential of anammox bacteria as revealed by their core genome structure.</title>
        <authorList>
            <person name="Okubo T."/>
            <person name="Toyoda A."/>
            <person name="Fukuhara K."/>
            <person name="Uchiyama I."/>
            <person name="Harigaya Y."/>
            <person name="Kuroiwa M."/>
            <person name="Suzuki T."/>
            <person name="Murakami Y."/>
            <person name="Suwa Y."/>
            <person name="Takami H."/>
        </authorList>
    </citation>
    <scope>NUCLEOTIDE SEQUENCE</scope>
    <source>
        <strain evidence="9">317325-2</strain>
    </source>
</reference>
<evidence type="ECO:0000256" key="6">
    <source>
        <dbReference type="ARBA" id="ARBA00023136"/>
    </source>
</evidence>
<organism evidence="9 10">
    <name type="scientific">Candidatus Nitrosymbiomonas proteolyticus</name>
    <dbReference type="NCBI Taxonomy" id="2608984"/>
    <lineage>
        <taxon>Bacteria</taxon>
        <taxon>Bacillati</taxon>
        <taxon>Armatimonadota</taxon>
        <taxon>Armatimonadota incertae sedis</taxon>
        <taxon>Candidatus Nitrosymbiomonas</taxon>
    </lineage>
</organism>
<feature type="domain" description="VTT" evidence="8">
    <location>
        <begin position="43"/>
        <end position="169"/>
    </location>
</feature>
<dbReference type="NCBIfam" id="NF008102">
    <property type="entry name" value="PRK10847.1"/>
    <property type="match status" value="1"/>
</dbReference>
<proteinExistence type="inferred from homology"/>
<dbReference type="Proteomes" id="UP000662873">
    <property type="component" value="Chromosome"/>
</dbReference>
<keyword evidence="3 7" id="KW-1003">Cell membrane</keyword>
<keyword evidence="5 7" id="KW-1133">Transmembrane helix</keyword>
<comment type="similarity">
    <text evidence="2 7">Belongs to the DedA family.</text>
</comment>
<evidence type="ECO:0000259" key="8">
    <source>
        <dbReference type="Pfam" id="PF09335"/>
    </source>
</evidence>
<feature type="transmembrane region" description="Helical" evidence="7">
    <location>
        <begin position="149"/>
        <end position="169"/>
    </location>
</feature>